<gene>
    <name evidence="3" type="ORF">GCM10010406_08080</name>
</gene>
<feature type="region of interest" description="Disordered" evidence="1">
    <location>
        <begin position="154"/>
        <end position="175"/>
    </location>
</feature>
<evidence type="ECO:0000313" key="4">
    <source>
        <dbReference type="Proteomes" id="UP001501358"/>
    </source>
</evidence>
<dbReference type="PROSITE" id="PS50104">
    <property type="entry name" value="TIR"/>
    <property type="match status" value="1"/>
</dbReference>
<dbReference type="Proteomes" id="UP001501358">
    <property type="component" value="Unassembled WGS sequence"/>
</dbReference>
<name>A0ABN3KZ58_9ACTN</name>
<evidence type="ECO:0000259" key="2">
    <source>
        <dbReference type="PROSITE" id="PS50104"/>
    </source>
</evidence>
<comment type="caution">
    <text evidence="3">The sequence shown here is derived from an EMBL/GenBank/DDBJ whole genome shotgun (WGS) entry which is preliminary data.</text>
</comment>
<dbReference type="EMBL" id="BAAATA010000003">
    <property type="protein sequence ID" value="GAA2474447.1"/>
    <property type="molecule type" value="Genomic_DNA"/>
</dbReference>
<keyword evidence="4" id="KW-1185">Reference proteome</keyword>
<evidence type="ECO:0000256" key="1">
    <source>
        <dbReference type="SAM" id="MobiDB-lite"/>
    </source>
</evidence>
<protein>
    <recommendedName>
        <fullName evidence="2">TIR domain-containing protein</fullName>
    </recommendedName>
</protein>
<dbReference type="SUPFAM" id="SSF52200">
    <property type="entry name" value="Toll/Interleukin receptor TIR domain"/>
    <property type="match status" value="1"/>
</dbReference>
<organism evidence="3 4">
    <name type="scientific">Streptomyces thermolineatus</name>
    <dbReference type="NCBI Taxonomy" id="44033"/>
    <lineage>
        <taxon>Bacteria</taxon>
        <taxon>Bacillati</taxon>
        <taxon>Actinomycetota</taxon>
        <taxon>Actinomycetes</taxon>
        <taxon>Kitasatosporales</taxon>
        <taxon>Streptomycetaceae</taxon>
        <taxon>Streptomyces</taxon>
    </lineage>
</organism>
<proteinExistence type="predicted"/>
<dbReference type="InterPro" id="IPR000157">
    <property type="entry name" value="TIR_dom"/>
</dbReference>
<evidence type="ECO:0000313" key="3">
    <source>
        <dbReference type="EMBL" id="GAA2474447.1"/>
    </source>
</evidence>
<reference evidence="3 4" key="1">
    <citation type="journal article" date="2019" name="Int. J. Syst. Evol. Microbiol.">
        <title>The Global Catalogue of Microorganisms (GCM) 10K type strain sequencing project: providing services to taxonomists for standard genome sequencing and annotation.</title>
        <authorList>
            <consortium name="The Broad Institute Genomics Platform"/>
            <consortium name="The Broad Institute Genome Sequencing Center for Infectious Disease"/>
            <person name="Wu L."/>
            <person name="Ma J."/>
        </authorList>
    </citation>
    <scope>NUCLEOTIDE SEQUENCE [LARGE SCALE GENOMIC DNA]</scope>
    <source>
        <strain evidence="3 4">JCM 6307</strain>
    </source>
</reference>
<dbReference type="RefSeq" id="WP_344381702.1">
    <property type="nucleotide sequence ID" value="NZ_BAAATA010000003.1"/>
</dbReference>
<feature type="region of interest" description="Disordered" evidence="1">
    <location>
        <begin position="204"/>
        <end position="265"/>
    </location>
</feature>
<sequence length="265" mass="28591">MHEVFINYRTGDGEMTAALIDQALCDRFGEDSVFRASRSIGLGKTFEDELLRTVRRSRLLLAVVGSRWIGHPVLGKDNDWVGREIVEAFEWGVPVVPVIEGRRTERLNRADLPTELARLADLQSLRLDTQNAPADLARIGDLAVDMVPSLKAVDRTARRSSEHGPAAAPGSVTNSIGDVHGTAVQAQEITGGVNIGGVSTGNGGTVIKDSSGPVHTGRGDIYHNSRHVSGGRHISGDGAVYFEGDNQGGIHQNFGNPRRREDDDR</sequence>
<dbReference type="InterPro" id="IPR035897">
    <property type="entry name" value="Toll_tir_struct_dom_sf"/>
</dbReference>
<accession>A0ABN3KZ58</accession>
<feature type="domain" description="TIR" evidence="2">
    <location>
        <begin position="1"/>
        <end position="150"/>
    </location>
</feature>
<dbReference type="Gene3D" id="3.40.50.10140">
    <property type="entry name" value="Toll/interleukin-1 receptor homology (TIR) domain"/>
    <property type="match status" value="1"/>
</dbReference>